<feature type="transmembrane region" description="Helical" evidence="12">
    <location>
        <begin position="564"/>
        <end position="583"/>
    </location>
</feature>
<evidence type="ECO:0000313" key="15">
    <source>
        <dbReference type="EMBL" id="KAK7597803.1"/>
    </source>
</evidence>
<feature type="transmembrane region" description="Helical" evidence="12">
    <location>
        <begin position="532"/>
        <end position="552"/>
    </location>
</feature>
<feature type="transmembrane region" description="Helical" evidence="12">
    <location>
        <begin position="422"/>
        <end position="441"/>
    </location>
</feature>
<evidence type="ECO:0000313" key="16">
    <source>
        <dbReference type="Proteomes" id="UP001367676"/>
    </source>
</evidence>
<dbReference type="GO" id="GO:0140359">
    <property type="term" value="F:ABC-type transporter activity"/>
    <property type="evidence" value="ECO:0007669"/>
    <property type="project" value="InterPro"/>
</dbReference>
<keyword evidence="16" id="KW-1185">Reference proteome</keyword>
<dbReference type="InterPro" id="IPR003593">
    <property type="entry name" value="AAA+_ATPase"/>
</dbReference>
<evidence type="ECO:0000256" key="11">
    <source>
        <dbReference type="RuleBase" id="RU000682"/>
    </source>
</evidence>
<dbReference type="InterPro" id="IPR001356">
    <property type="entry name" value="HD"/>
</dbReference>
<evidence type="ECO:0000256" key="5">
    <source>
        <dbReference type="ARBA" id="ARBA00022692"/>
    </source>
</evidence>
<evidence type="ECO:0008006" key="17">
    <source>
        <dbReference type="Google" id="ProtNLM"/>
    </source>
</evidence>
<dbReference type="EMBL" id="JBBCAQ010000017">
    <property type="protein sequence ID" value="KAK7597803.1"/>
    <property type="molecule type" value="Genomic_DNA"/>
</dbReference>
<feature type="domain" description="Homeobox" evidence="13">
    <location>
        <begin position="875"/>
        <end position="923"/>
    </location>
</feature>
<dbReference type="PROSITE" id="PS50893">
    <property type="entry name" value="ABC_TRANSPORTER_2"/>
    <property type="match status" value="1"/>
</dbReference>
<proteinExistence type="inferred from homology"/>
<dbReference type="Gene3D" id="1.10.10.60">
    <property type="entry name" value="Homeodomain-like"/>
    <property type="match status" value="1"/>
</dbReference>
<evidence type="ECO:0000256" key="10">
    <source>
        <dbReference type="PROSITE-ProRule" id="PRU00108"/>
    </source>
</evidence>
<dbReference type="SUPFAM" id="SSF52540">
    <property type="entry name" value="P-loop containing nucleoside triphosphate hydrolases"/>
    <property type="match status" value="1"/>
</dbReference>
<dbReference type="PROSITE" id="PS50071">
    <property type="entry name" value="HOMEOBOX_2"/>
    <property type="match status" value="1"/>
</dbReference>
<dbReference type="Pfam" id="PF00005">
    <property type="entry name" value="ABC_tran"/>
    <property type="match status" value="1"/>
</dbReference>
<feature type="transmembrane region" description="Helical" evidence="12">
    <location>
        <begin position="495"/>
        <end position="520"/>
    </location>
</feature>
<evidence type="ECO:0000256" key="2">
    <source>
        <dbReference type="ARBA" id="ARBA00004141"/>
    </source>
</evidence>
<evidence type="ECO:0000256" key="4">
    <source>
        <dbReference type="ARBA" id="ARBA00022448"/>
    </source>
</evidence>
<dbReference type="Proteomes" id="UP001367676">
    <property type="component" value="Unassembled WGS sequence"/>
</dbReference>
<feature type="transmembrane region" description="Helical" evidence="12">
    <location>
        <begin position="453"/>
        <end position="475"/>
    </location>
</feature>
<evidence type="ECO:0000256" key="9">
    <source>
        <dbReference type="ARBA" id="ARBA00023136"/>
    </source>
</evidence>
<evidence type="ECO:0000256" key="12">
    <source>
        <dbReference type="SAM" id="Phobius"/>
    </source>
</evidence>
<comment type="similarity">
    <text evidence="3">Belongs to the ABC transporter superfamily. ABCG family. Eye pigment precursor importer (TC 3.A.1.204) subfamily.</text>
</comment>
<dbReference type="AlphaFoldDB" id="A0AAN9TK40"/>
<evidence type="ECO:0000256" key="7">
    <source>
        <dbReference type="ARBA" id="ARBA00022840"/>
    </source>
</evidence>
<reference evidence="15 16" key="1">
    <citation type="submission" date="2024-03" db="EMBL/GenBank/DDBJ databases">
        <title>Adaptation during the transition from Ophiocordyceps entomopathogen to insect associate is accompanied by gene loss and intensified selection.</title>
        <authorList>
            <person name="Ward C.M."/>
            <person name="Onetto C.A."/>
            <person name="Borneman A.R."/>
        </authorList>
    </citation>
    <scope>NUCLEOTIDE SEQUENCE [LARGE SCALE GENOMIC DNA]</scope>
    <source>
        <strain evidence="15">AWRI1</strain>
        <tissue evidence="15">Single Adult Female</tissue>
    </source>
</reference>
<dbReference type="InterPro" id="IPR017871">
    <property type="entry name" value="ABC_transporter-like_CS"/>
</dbReference>
<dbReference type="Pfam" id="PF19055">
    <property type="entry name" value="ABC2_membrane_7"/>
    <property type="match status" value="1"/>
</dbReference>
<evidence type="ECO:0000256" key="8">
    <source>
        <dbReference type="ARBA" id="ARBA00022989"/>
    </source>
</evidence>
<dbReference type="Gene3D" id="3.40.50.300">
    <property type="entry name" value="P-loop containing nucleotide triphosphate hydrolases"/>
    <property type="match status" value="1"/>
</dbReference>
<dbReference type="SMART" id="SM00382">
    <property type="entry name" value="AAA"/>
    <property type="match status" value="1"/>
</dbReference>
<keyword evidence="8 12" id="KW-1133">Transmembrane helix</keyword>
<dbReference type="SMART" id="SM00389">
    <property type="entry name" value="HOX"/>
    <property type="match status" value="1"/>
</dbReference>
<feature type="domain" description="ABC transporter" evidence="14">
    <location>
        <begin position="87"/>
        <end position="327"/>
    </location>
</feature>
<dbReference type="InterPro" id="IPR043926">
    <property type="entry name" value="ABCG_dom"/>
</dbReference>
<keyword evidence="7" id="KW-0067">ATP-binding</keyword>
<feature type="DNA-binding region" description="Homeobox" evidence="10">
    <location>
        <begin position="877"/>
        <end position="924"/>
    </location>
</feature>
<keyword evidence="9 12" id="KW-0472">Membrane</keyword>
<evidence type="ECO:0000259" key="14">
    <source>
        <dbReference type="PROSITE" id="PS50893"/>
    </source>
</evidence>
<dbReference type="Pfam" id="PF00046">
    <property type="entry name" value="Homeodomain"/>
    <property type="match status" value="1"/>
</dbReference>
<organism evidence="15 16">
    <name type="scientific">Parthenolecanium corni</name>
    <dbReference type="NCBI Taxonomy" id="536013"/>
    <lineage>
        <taxon>Eukaryota</taxon>
        <taxon>Metazoa</taxon>
        <taxon>Ecdysozoa</taxon>
        <taxon>Arthropoda</taxon>
        <taxon>Hexapoda</taxon>
        <taxon>Insecta</taxon>
        <taxon>Pterygota</taxon>
        <taxon>Neoptera</taxon>
        <taxon>Paraneoptera</taxon>
        <taxon>Hemiptera</taxon>
        <taxon>Sternorrhyncha</taxon>
        <taxon>Coccoidea</taxon>
        <taxon>Coccidae</taxon>
        <taxon>Parthenolecanium</taxon>
    </lineage>
</organism>
<dbReference type="GO" id="GO:0005886">
    <property type="term" value="C:plasma membrane"/>
    <property type="evidence" value="ECO:0007669"/>
    <property type="project" value="TreeGrafter"/>
</dbReference>
<dbReference type="FunFam" id="3.40.50.300:FF:001077">
    <property type="entry name" value="Uncharacterized protein, isoform A"/>
    <property type="match status" value="1"/>
</dbReference>
<dbReference type="InterPro" id="IPR009057">
    <property type="entry name" value="Homeodomain-like_sf"/>
</dbReference>
<dbReference type="PANTHER" id="PTHR48041">
    <property type="entry name" value="ABC TRANSPORTER G FAMILY MEMBER 28"/>
    <property type="match status" value="1"/>
</dbReference>
<dbReference type="PROSITE" id="PS00211">
    <property type="entry name" value="ABC_TRANSPORTER_1"/>
    <property type="match status" value="1"/>
</dbReference>
<dbReference type="SUPFAM" id="SSF46689">
    <property type="entry name" value="Homeodomain-like"/>
    <property type="match status" value="1"/>
</dbReference>
<evidence type="ECO:0000259" key="13">
    <source>
        <dbReference type="PROSITE" id="PS50071"/>
    </source>
</evidence>
<dbReference type="CDD" id="cd00086">
    <property type="entry name" value="homeodomain"/>
    <property type="match status" value="1"/>
</dbReference>
<keyword evidence="10 11" id="KW-0371">Homeobox</keyword>
<dbReference type="CDD" id="cd03213">
    <property type="entry name" value="ABCG_EPDR"/>
    <property type="match status" value="1"/>
</dbReference>
<gene>
    <name evidence="15" type="ORF">V9T40_010028</name>
</gene>
<dbReference type="GO" id="GO:0016887">
    <property type="term" value="F:ATP hydrolysis activity"/>
    <property type="evidence" value="ECO:0007669"/>
    <property type="project" value="InterPro"/>
</dbReference>
<dbReference type="GO" id="GO:0005524">
    <property type="term" value="F:ATP binding"/>
    <property type="evidence" value="ECO:0007669"/>
    <property type="project" value="UniProtKB-KW"/>
</dbReference>
<keyword evidence="4" id="KW-0813">Transport</keyword>
<dbReference type="Pfam" id="PF01061">
    <property type="entry name" value="ABC2_membrane"/>
    <property type="match status" value="1"/>
</dbReference>
<accession>A0AAN9TK40</accession>
<keyword evidence="6" id="KW-0547">Nucleotide-binding</keyword>
<dbReference type="InterPro" id="IPR013525">
    <property type="entry name" value="ABC2_TM"/>
</dbReference>
<keyword evidence="10 11" id="KW-0539">Nucleus</keyword>
<evidence type="ECO:0000256" key="1">
    <source>
        <dbReference type="ARBA" id="ARBA00004123"/>
    </source>
</evidence>
<name>A0AAN9TK40_9HEMI</name>
<protein>
    <recommendedName>
        <fullName evidence="17">ATP-binding cassette sub-family G member 1</fullName>
    </recommendedName>
</protein>
<sequence length="930" mass="104502">MELNEEAHKVVTSISSDAPSIVGQRKFEMTKMAISTTTTSTMSSDQSVIVTSSATDEDDIENGFAVKPMETLTPQLPHLKAKDPVEIGFENIGYTVRVGFRGKKKVLHEVCGKFPPNKLIAIMGPSGAGKSTLLDLISGYRTGGLEGSGKVIVNDKLRILEDFRRVSCYIQQDDRIQPLLTVQENMSLAADLKLGPSVSQMEKSILINEILSVLNLTETKKTRGARLSGGQKKRLSIALELVNNPSVMFLDEPTTGLDSSSCSQCILLLRQLAHQGRTIICTIHQPSASLLQMFDQLYILAAGKCLYQGTTDNMIRYLKSQNIPCPRYHNPADFIIEVACGEYGEDKIDTLVNGINNGKSLQWFRNSRALFDVEYSADLNEVKRRKKELKMKNKQMVPMYYQLAILLKRGFIKLQRDQTLTYMRVTVNFFVSVMLGLIYVNSGDDATKMFDNYNLIFTIIMHHVTSAMMLNIISFPMEMNIVLKEHFNRWYSLKMYYLANTILDIPISTFSTIMFDTIIYFMSNQLFEWYRFFLFTLTSLSLVLVAQSLGYAFGTVFSVVNGTFAGPIFLIPMMMFSGFGVNLRDIPSYLVWGTHVSFFRYGLEVMVESVYGFGRKEFSCYAIYCHYRFPQTFLQAVAMDKVDVQYSLTMLGVTIVLMKIVSYYVLWWKEPVKAELFEDEEEESGDDGDLEAINYSRNTSVFSAGLWHSGHSVSGHKGEFMKKANEESKKKLAFDGDTGSDFYKSNMGVPKSTNSSASVFSIDNILSSKPKFVTASGAYSSNFVPFSEDRNASFSTSIATSMAASPFQFRHHPTAVNLNQLASVAAVASFSPSGRDFLTATSYPGFYHGGYLGSAAAIAAMSAMGVSHPGIPPPKRKRRHRTIFTEEQLEQLENTFEKTHYPDVMLREQLALKVDLKEERVEVRNYKYIT</sequence>
<dbReference type="InterPro" id="IPR050352">
    <property type="entry name" value="ABCG_transporters"/>
</dbReference>
<keyword evidence="10 11" id="KW-0238">DNA-binding</keyword>
<comment type="subcellular location">
    <subcellularLocation>
        <location evidence="2">Membrane</location>
        <topology evidence="2">Multi-pass membrane protein</topology>
    </subcellularLocation>
    <subcellularLocation>
        <location evidence="1 10 11">Nucleus</location>
    </subcellularLocation>
</comment>
<evidence type="ECO:0000256" key="6">
    <source>
        <dbReference type="ARBA" id="ARBA00022741"/>
    </source>
</evidence>
<dbReference type="GO" id="GO:0005634">
    <property type="term" value="C:nucleus"/>
    <property type="evidence" value="ECO:0007669"/>
    <property type="project" value="UniProtKB-SubCell"/>
</dbReference>
<feature type="transmembrane region" description="Helical" evidence="12">
    <location>
        <begin position="648"/>
        <end position="667"/>
    </location>
</feature>
<dbReference type="InterPro" id="IPR027417">
    <property type="entry name" value="P-loop_NTPase"/>
</dbReference>
<dbReference type="InterPro" id="IPR003439">
    <property type="entry name" value="ABC_transporter-like_ATP-bd"/>
</dbReference>
<evidence type="ECO:0000256" key="3">
    <source>
        <dbReference type="ARBA" id="ARBA00005814"/>
    </source>
</evidence>
<comment type="caution">
    <text evidence="15">The sequence shown here is derived from an EMBL/GenBank/DDBJ whole genome shotgun (WGS) entry which is preliminary data.</text>
</comment>
<dbReference type="PANTHER" id="PTHR48041:SF26">
    <property type="entry name" value="FI22810P1"/>
    <property type="match status" value="1"/>
</dbReference>
<keyword evidence="5 12" id="KW-0812">Transmembrane</keyword>
<dbReference type="GO" id="GO:0003677">
    <property type="term" value="F:DNA binding"/>
    <property type="evidence" value="ECO:0007669"/>
    <property type="project" value="UniProtKB-UniRule"/>
</dbReference>